<feature type="transmembrane region" description="Helical" evidence="7">
    <location>
        <begin position="133"/>
        <end position="154"/>
    </location>
</feature>
<evidence type="ECO:0000313" key="9">
    <source>
        <dbReference type="EMBL" id="UUP20082.1"/>
    </source>
</evidence>
<evidence type="ECO:0000256" key="3">
    <source>
        <dbReference type="ARBA" id="ARBA00022519"/>
    </source>
</evidence>
<dbReference type="RefSeq" id="WP_338532298.1">
    <property type="nucleotide sequence ID" value="NZ_CP030943.1"/>
</dbReference>
<feature type="transmembrane region" description="Helical" evidence="7">
    <location>
        <begin position="89"/>
        <end position="112"/>
    </location>
</feature>
<keyword evidence="2" id="KW-1003">Cell membrane</keyword>
<keyword evidence="3 7" id="KW-0997">Cell inner membrane</keyword>
<keyword evidence="7" id="KW-0813">Transport</keyword>
<dbReference type="PANTHER" id="PTHR33362">
    <property type="entry name" value="SIALIC ACID TRAP TRANSPORTER PERMEASE PROTEIN SIAT-RELATED"/>
    <property type="match status" value="1"/>
</dbReference>
<evidence type="ECO:0000256" key="7">
    <source>
        <dbReference type="RuleBase" id="RU369079"/>
    </source>
</evidence>
<feature type="transmembrane region" description="Helical" evidence="7">
    <location>
        <begin position="399"/>
        <end position="428"/>
    </location>
</feature>
<evidence type="ECO:0000256" key="4">
    <source>
        <dbReference type="ARBA" id="ARBA00022692"/>
    </source>
</evidence>
<keyword evidence="10" id="KW-1185">Reference proteome</keyword>
<dbReference type="Proteomes" id="UP001342418">
    <property type="component" value="Plasmid p1536_2"/>
</dbReference>
<dbReference type="NCBIfam" id="TIGR00786">
    <property type="entry name" value="dctM"/>
    <property type="match status" value="1"/>
</dbReference>
<evidence type="ECO:0000256" key="1">
    <source>
        <dbReference type="ARBA" id="ARBA00004429"/>
    </source>
</evidence>
<feature type="transmembrane region" description="Helical" evidence="7">
    <location>
        <begin position="318"/>
        <end position="350"/>
    </location>
</feature>
<reference evidence="9 10" key="1">
    <citation type="submission" date="2018-07" db="EMBL/GenBank/DDBJ databases">
        <title>Genome sequence of Nitratireductor thuwali#1536.</title>
        <authorList>
            <person name="Michoud G."/>
            <person name="Merlino G."/>
            <person name="Sefrji F.O."/>
            <person name="Daffonchio D."/>
        </authorList>
    </citation>
    <scope>NUCLEOTIDE SEQUENCE [LARGE SCALE GENOMIC DNA]</scope>
    <source>
        <strain evidence="9 10">Nit1536</strain>
        <plasmid evidence="9 10">p1536_2</plasmid>
    </source>
</reference>
<feature type="transmembrane region" description="Helical" evidence="7">
    <location>
        <begin position="58"/>
        <end position="77"/>
    </location>
</feature>
<feature type="transmembrane region" description="Helical" evidence="7">
    <location>
        <begin position="362"/>
        <end position="387"/>
    </location>
</feature>
<dbReference type="PIRSF" id="PIRSF006066">
    <property type="entry name" value="HI0050"/>
    <property type="match status" value="1"/>
</dbReference>
<dbReference type="InterPro" id="IPR010656">
    <property type="entry name" value="DctM"/>
</dbReference>
<evidence type="ECO:0000256" key="6">
    <source>
        <dbReference type="ARBA" id="ARBA00023136"/>
    </source>
</evidence>
<feature type="domain" description="TRAP C4-dicarboxylate transport system permease DctM subunit" evidence="8">
    <location>
        <begin position="9"/>
        <end position="423"/>
    </location>
</feature>
<geneLocation type="plasmid" evidence="9 10">
    <name>p1536_2</name>
</geneLocation>
<comment type="function">
    <text evidence="7">Part of the tripartite ATP-independent periplasmic (TRAP) transport system.</text>
</comment>
<keyword evidence="4 7" id="KW-0812">Transmembrane</keyword>
<sequence>MITLGAAAFVLLILLIIVGVPIGLSLVVVGIGGLAMVGSLSTAMTQTTLALWSEGTKFVLIAIPFYILMGNLIYHTGIAKNLFQAASYWLGWLPGGLAVAAVFACAGFGAVSGSSTATARTMGAIIIPEMRRYGYGLPLATGVMSSSGTLGILIPPSIIMIFYGLMTETSIGQLFVAGVIPGILIAILFSAIVVVIVRFDPAQGGHAVDMPPLSERLRALAHILPVLGLFGFLLGGLYMGVFTPTEGAVVGVFAVLVMGALQRRLSLAAIRHALADAAFLTTMLFMIIVGGTLFTRFLVQTGFIGALTGWMLSMNLGYAPFIVAVTILYLLLGCLLDLFGMLILTVPILFPIATSLGIDPVWFGIYIIIVAEIGLVTPPLGVNVYVIKTVAPDVPLTKIFLGCLPFVAGMLAFIALMAVFPQIALFMVR</sequence>
<protein>
    <recommendedName>
        <fullName evidence="7">TRAP transporter large permease protein</fullName>
    </recommendedName>
</protein>
<dbReference type="InterPro" id="IPR004681">
    <property type="entry name" value="TRAP_DctM"/>
</dbReference>
<organism evidence="9 10">
    <name type="scientific">Nitratireductor thuwali</name>
    <dbReference type="NCBI Taxonomy" id="2267699"/>
    <lineage>
        <taxon>Bacteria</taxon>
        <taxon>Pseudomonadati</taxon>
        <taxon>Pseudomonadota</taxon>
        <taxon>Alphaproteobacteria</taxon>
        <taxon>Hyphomicrobiales</taxon>
        <taxon>Phyllobacteriaceae</taxon>
        <taxon>Nitratireductor</taxon>
    </lineage>
</organism>
<keyword evidence="5 7" id="KW-1133">Transmembrane helix</keyword>
<name>A0ABY5MTM8_9HYPH</name>
<feature type="transmembrane region" description="Helical" evidence="7">
    <location>
        <begin position="174"/>
        <end position="199"/>
    </location>
</feature>
<comment type="caution">
    <text evidence="7">Lacks conserved residue(s) required for the propagation of feature annotation.</text>
</comment>
<comment type="similarity">
    <text evidence="7">Belongs to the TRAP transporter large permease family.</text>
</comment>
<evidence type="ECO:0000313" key="10">
    <source>
        <dbReference type="Proteomes" id="UP001342418"/>
    </source>
</evidence>
<dbReference type="PANTHER" id="PTHR33362:SF5">
    <property type="entry name" value="C4-DICARBOXYLATE TRAP TRANSPORTER LARGE PERMEASE PROTEIN DCTM"/>
    <property type="match status" value="1"/>
</dbReference>
<feature type="transmembrane region" description="Helical" evidence="7">
    <location>
        <begin position="6"/>
        <end position="37"/>
    </location>
</feature>
<comment type="subunit">
    <text evidence="7">The complex comprises the extracytoplasmic solute receptor protein and the two transmembrane proteins.</text>
</comment>
<gene>
    <name evidence="9" type="primary">dctM_21</name>
    <name evidence="9" type="ORF">NTH_04597</name>
</gene>
<evidence type="ECO:0000259" key="8">
    <source>
        <dbReference type="Pfam" id="PF06808"/>
    </source>
</evidence>
<dbReference type="EMBL" id="CP030943">
    <property type="protein sequence ID" value="UUP20082.1"/>
    <property type="molecule type" value="Genomic_DNA"/>
</dbReference>
<dbReference type="Pfam" id="PF06808">
    <property type="entry name" value="DctM"/>
    <property type="match status" value="1"/>
</dbReference>
<evidence type="ECO:0000256" key="2">
    <source>
        <dbReference type="ARBA" id="ARBA00022475"/>
    </source>
</evidence>
<accession>A0ABY5MTM8</accession>
<keyword evidence="9" id="KW-0614">Plasmid</keyword>
<keyword evidence="6 7" id="KW-0472">Membrane</keyword>
<comment type="subcellular location">
    <subcellularLocation>
        <location evidence="1 7">Cell inner membrane</location>
        <topology evidence="1 7">Multi-pass membrane protein</topology>
    </subcellularLocation>
</comment>
<evidence type="ECO:0000256" key="5">
    <source>
        <dbReference type="ARBA" id="ARBA00022989"/>
    </source>
</evidence>
<proteinExistence type="inferred from homology"/>
<feature type="transmembrane region" description="Helical" evidence="7">
    <location>
        <begin position="277"/>
        <end position="298"/>
    </location>
</feature>